<dbReference type="GO" id="GO:0004803">
    <property type="term" value="F:transposase activity"/>
    <property type="evidence" value="ECO:0007669"/>
    <property type="project" value="InterPro"/>
</dbReference>
<organism evidence="3 4">
    <name type="scientific">Saccharothrix espanaensis (strain ATCC 51144 / DSM 44229 / JCM 9112 / NBRC 15066 / NRRL 15764)</name>
    <dbReference type="NCBI Taxonomy" id="1179773"/>
    <lineage>
        <taxon>Bacteria</taxon>
        <taxon>Bacillati</taxon>
        <taxon>Actinomycetota</taxon>
        <taxon>Actinomycetes</taxon>
        <taxon>Pseudonocardiales</taxon>
        <taxon>Pseudonocardiaceae</taxon>
        <taxon>Saccharothrix</taxon>
    </lineage>
</organism>
<dbReference type="InterPro" id="IPR003346">
    <property type="entry name" value="Transposase_20"/>
</dbReference>
<dbReference type="KEGG" id="sesp:BN6_20730"/>
<dbReference type="PANTHER" id="PTHR33055">
    <property type="entry name" value="TRANSPOSASE FOR INSERTION SEQUENCE ELEMENT IS1111A"/>
    <property type="match status" value="1"/>
</dbReference>
<dbReference type="GO" id="GO:0006313">
    <property type="term" value="P:DNA transposition"/>
    <property type="evidence" value="ECO:0007669"/>
    <property type="project" value="InterPro"/>
</dbReference>
<evidence type="ECO:0000256" key="1">
    <source>
        <dbReference type="SAM" id="MobiDB-lite"/>
    </source>
</evidence>
<feature type="region of interest" description="Disordered" evidence="1">
    <location>
        <begin position="1"/>
        <end position="84"/>
    </location>
</feature>
<dbReference type="EMBL" id="HE804045">
    <property type="protein sequence ID" value="CCH29394.1"/>
    <property type="molecule type" value="Genomic_DNA"/>
</dbReference>
<feature type="compositionally biased region" description="Low complexity" evidence="1">
    <location>
        <begin position="57"/>
        <end position="68"/>
    </location>
</feature>
<dbReference type="AlphaFoldDB" id="K0JXA9"/>
<dbReference type="GO" id="GO:0003677">
    <property type="term" value="F:DNA binding"/>
    <property type="evidence" value="ECO:0007669"/>
    <property type="project" value="InterPro"/>
</dbReference>
<dbReference type="eggNOG" id="COG3547">
    <property type="taxonomic scope" value="Bacteria"/>
</dbReference>
<accession>K0JXA9</accession>
<dbReference type="Pfam" id="PF02371">
    <property type="entry name" value="Transposase_20"/>
    <property type="match status" value="1"/>
</dbReference>
<gene>
    <name evidence="3" type="ordered locus">BN6_20730</name>
</gene>
<feature type="domain" description="Transposase IS116/IS110/IS902 C-terminal" evidence="2">
    <location>
        <begin position="95"/>
        <end position="177"/>
    </location>
</feature>
<keyword evidence="4" id="KW-1185">Reference proteome</keyword>
<dbReference type="STRING" id="1179773.BN6_20730"/>
<dbReference type="Proteomes" id="UP000006281">
    <property type="component" value="Chromosome"/>
</dbReference>
<dbReference type="HOGENOM" id="CLU_1371359_0_0_11"/>
<sequence length="199" mass="21327">MAEGQHRPGRTAPHARLQPRTQPGRAAQRRPQTQRQRLPAPTTSTGSPTRPDASYDAANANRTSSAATSRHRTSATPPCRQPITFGSITRQTVPRLLAQPGIGPICAAQLLVTAGDNPEHLGGEAAFAALCGVSPVEHSSGKTQRHRLNRSGDRATNSALWTIAVNRLIHDRRTREYAARRTAGGSTRKEIIDIGASTP</sequence>
<proteinExistence type="predicted"/>
<feature type="compositionally biased region" description="Low complexity" evidence="1">
    <location>
        <begin position="18"/>
        <end position="43"/>
    </location>
</feature>
<protein>
    <recommendedName>
        <fullName evidence="2">Transposase IS116/IS110/IS902 C-terminal domain-containing protein</fullName>
    </recommendedName>
</protein>
<evidence type="ECO:0000313" key="4">
    <source>
        <dbReference type="Proteomes" id="UP000006281"/>
    </source>
</evidence>
<dbReference type="InterPro" id="IPR047650">
    <property type="entry name" value="Transpos_IS110"/>
</dbReference>
<evidence type="ECO:0000259" key="2">
    <source>
        <dbReference type="Pfam" id="PF02371"/>
    </source>
</evidence>
<evidence type="ECO:0000313" key="3">
    <source>
        <dbReference type="EMBL" id="CCH29394.1"/>
    </source>
</evidence>
<feature type="region of interest" description="Disordered" evidence="1">
    <location>
        <begin position="179"/>
        <end position="199"/>
    </location>
</feature>
<name>K0JXA9_SACES</name>
<dbReference type="PANTHER" id="PTHR33055:SF16">
    <property type="entry name" value="TRANSPOSASE FOR INSERTION SEQUENCE ELEMENT IS1547"/>
    <property type="match status" value="1"/>
</dbReference>
<reference evidence="3 4" key="1">
    <citation type="journal article" date="2012" name="BMC Genomics">
        <title>Complete genome sequence of Saccharothrix espanaensis DSM 44229T and comparison to the other completely sequenced Pseudonocardiaceae.</title>
        <authorList>
            <person name="Strobel T."/>
            <person name="Al-Dilaimi A."/>
            <person name="Blom J."/>
            <person name="Gessner A."/>
            <person name="Kalinowski J."/>
            <person name="Luzhetska M."/>
            <person name="Puhler A."/>
            <person name="Szczepanowski R."/>
            <person name="Bechthold A."/>
            <person name="Ruckert C."/>
        </authorList>
    </citation>
    <scope>NUCLEOTIDE SEQUENCE [LARGE SCALE GENOMIC DNA]</scope>
    <source>
        <strain evidence="4">ATCC 51144 / DSM 44229 / JCM 9112 / NBRC 15066 / NRRL 15764</strain>
    </source>
</reference>